<dbReference type="SUPFAM" id="SSF90229">
    <property type="entry name" value="CCCH zinc finger"/>
    <property type="match status" value="1"/>
</dbReference>
<evidence type="ECO:0000259" key="5">
    <source>
        <dbReference type="PROSITE" id="PS50103"/>
    </source>
</evidence>
<feature type="domain" description="C3H1-type" evidence="5">
    <location>
        <begin position="160"/>
        <end position="187"/>
    </location>
</feature>
<evidence type="ECO:0000256" key="3">
    <source>
        <dbReference type="ARBA" id="ARBA00022833"/>
    </source>
</evidence>
<keyword evidence="3 4" id="KW-0862">Zinc</keyword>
<dbReference type="Pfam" id="PF18044">
    <property type="entry name" value="zf-CCCH_4"/>
    <property type="match status" value="1"/>
</dbReference>
<reference evidence="6 7" key="1">
    <citation type="journal article" date="2019" name="Nat. Ecol. Evol.">
        <title>Megaphylogeny resolves global patterns of mushroom evolution.</title>
        <authorList>
            <person name="Varga T."/>
            <person name="Krizsan K."/>
            <person name="Foldi C."/>
            <person name="Dima B."/>
            <person name="Sanchez-Garcia M."/>
            <person name="Sanchez-Ramirez S."/>
            <person name="Szollosi G.J."/>
            <person name="Szarkandi J.G."/>
            <person name="Papp V."/>
            <person name="Albert L."/>
            <person name="Andreopoulos W."/>
            <person name="Angelini C."/>
            <person name="Antonin V."/>
            <person name="Barry K.W."/>
            <person name="Bougher N.L."/>
            <person name="Buchanan P."/>
            <person name="Buyck B."/>
            <person name="Bense V."/>
            <person name="Catcheside P."/>
            <person name="Chovatia M."/>
            <person name="Cooper J."/>
            <person name="Damon W."/>
            <person name="Desjardin D."/>
            <person name="Finy P."/>
            <person name="Geml J."/>
            <person name="Haridas S."/>
            <person name="Hughes K."/>
            <person name="Justo A."/>
            <person name="Karasinski D."/>
            <person name="Kautmanova I."/>
            <person name="Kiss B."/>
            <person name="Kocsube S."/>
            <person name="Kotiranta H."/>
            <person name="LaButti K.M."/>
            <person name="Lechner B.E."/>
            <person name="Liimatainen K."/>
            <person name="Lipzen A."/>
            <person name="Lukacs Z."/>
            <person name="Mihaltcheva S."/>
            <person name="Morgado L.N."/>
            <person name="Niskanen T."/>
            <person name="Noordeloos M.E."/>
            <person name="Ohm R.A."/>
            <person name="Ortiz-Santana B."/>
            <person name="Ovrebo C."/>
            <person name="Racz N."/>
            <person name="Riley R."/>
            <person name="Savchenko A."/>
            <person name="Shiryaev A."/>
            <person name="Soop K."/>
            <person name="Spirin V."/>
            <person name="Szebenyi C."/>
            <person name="Tomsovsky M."/>
            <person name="Tulloss R.E."/>
            <person name="Uehling J."/>
            <person name="Grigoriev I.V."/>
            <person name="Vagvolgyi C."/>
            <person name="Papp T."/>
            <person name="Martin F.M."/>
            <person name="Miettinen O."/>
            <person name="Hibbett D.S."/>
            <person name="Nagy L.G."/>
        </authorList>
    </citation>
    <scope>NUCLEOTIDE SEQUENCE [LARGE SCALE GENOMIC DNA]</scope>
    <source>
        <strain evidence="6 7">FP101781</strain>
    </source>
</reference>
<protein>
    <recommendedName>
        <fullName evidence="5">C3H1-type domain-containing protein</fullName>
    </recommendedName>
</protein>
<accession>A0A4Y7SYD4</accession>
<feature type="domain" description="C3H1-type" evidence="5">
    <location>
        <begin position="119"/>
        <end position="148"/>
    </location>
</feature>
<dbReference type="PROSITE" id="PS50103">
    <property type="entry name" value="ZF_C3H1"/>
    <property type="match status" value="2"/>
</dbReference>
<name>A0A4Y7SYD4_COPMI</name>
<evidence type="ECO:0000256" key="2">
    <source>
        <dbReference type="ARBA" id="ARBA00022771"/>
    </source>
</evidence>
<dbReference type="InterPro" id="IPR000571">
    <property type="entry name" value="Znf_CCCH"/>
</dbReference>
<evidence type="ECO:0000256" key="4">
    <source>
        <dbReference type="PROSITE-ProRule" id="PRU00723"/>
    </source>
</evidence>
<feature type="zinc finger region" description="C3H1-type" evidence="4">
    <location>
        <begin position="160"/>
        <end position="187"/>
    </location>
</feature>
<dbReference type="Proteomes" id="UP000298030">
    <property type="component" value="Unassembled WGS sequence"/>
</dbReference>
<gene>
    <name evidence="6" type="ORF">FA13DRAFT_1816673</name>
</gene>
<dbReference type="GO" id="GO:0008270">
    <property type="term" value="F:zinc ion binding"/>
    <property type="evidence" value="ECO:0007669"/>
    <property type="project" value="UniProtKB-KW"/>
</dbReference>
<evidence type="ECO:0000313" key="7">
    <source>
        <dbReference type="Proteomes" id="UP000298030"/>
    </source>
</evidence>
<dbReference type="STRING" id="71717.A0A4Y7SYD4"/>
<dbReference type="InterPro" id="IPR036855">
    <property type="entry name" value="Znf_CCCH_sf"/>
</dbReference>
<dbReference type="EMBL" id="QPFP01000045">
    <property type="protein sequence ID" value="TEB26873.1"/>
    <property type="molecule type" value="Genomic_DNA"/>
</dbReference>
<comment type="caution">
    <text evidence="6">The sequence shown here is derived from an EMBL/GenBank/DDBJ whole genome shotgun (WGS) entry which is preliminary data.</text>
</comment>
<dbReference type="OrthoDB" id="410307at2759"/>
<keyword evidence="2 4" id="KW-0863">Zinc-finger</keyword>
<organism evidence="6 7">
    <name type="scientific">Coprinellus micaceus</name>
    <name type="common">Glistening ink-cap mushroom</name>
    <name type="synonym">Coprinus micaceus</name>
    <dbReference type="NCBI Taxonomy" id="71717"/>
    <lineage>
        <taxon>Eukaryota</taxon>
        <taxon>Fungi</taxon>
        <taxon>Dikarya</taxon>
        <taxon>Basidiomycota</taxon>
        <taxon>Agaricomycotina</taxon>
        <taxon>Agaricomycetes</taxon>
        <taxon>Agaricomycetidae</taxon>
        <taxon>Agaricales</taxon>
        <taxon>Agaricineae</taxon>
        <taxon>Psathyrellaceae</taxon>
        <taxon>Coprinellus</taxon>
    </lineage>
</organism>
<dbReference type="InterPro" id="IPR041367">
    <property type="entry name" value="Znf-CCCH_4"/>
</dbReference>
<dbReference type="Gene3D" id="4.10.1000.10">
    <property type="entry name" value="Zinc finger, CCCH-type"/>
    <property type="match status" value="2"/>
</dbReference>
<dbReference type="SMART" id="SM00356">
    <property type="entry name" value="ZnF_C3H1"/>
    <property type="match status" value="2"/>
</dbReference>
<dbReference type="AlphaFoldDB" id="A0A4Y7SYD4"/>
<sequence length="353" mass="39160">MEYTGSRRAPHFGIDPPMVPSSQESLGFVCQVVRQYLSSLPPEKLPFFIASINQVLCEAVKPQVASPPVSPFTVSLADTLDNGYALQRKLDLRNPFDVSPTSSGWSSDSLETPPPENIAFRTIPCRNWIKFKGQCRLGNKCKFIHDPAFISSDNNAAFPTSPAPHCWSYLQGTCQKGRQCKYYHPPATHLEIYQRYTPCREWDNCIVPTCPFRHASASQSPSVKFSINSPSPTSHKGFDEDPFLTDIQSGFGARHSFSGFNSLSSGLYQREREFSPLTSLDTIQEELGISPGGPGVATPGRRMSMVPTQTLSRMDFGGFDFGTLESLQEAPISRPRGKSFDVSFMLPQKRDSL</sequence>
<feature type="zinc finger region" description="C3H1-type" evidence="4">
    <location>
        <begin position="119"/>
        <end position="148"/>
    </location>
</feature>
<keyword evidence="1 4" id="KW-0479">Metal-binding</keyword>
<proteinExistence type="predicted"/>
<evidence type="ECO:0000256" key="1">
    <source>
        <dbReference type="ARBA" id="ARBA00022723"/>
    </source>
</evidence>
<keyword evidence="7" id="KW-1185">Reference proteome</keyword>
<evidence type="ECO:0000313" key="6">
    <source>
        <dbReference type="EMBL" id="TEB26873.1"/>
    </source>
</evidence>
<dbReference type="Pfam" id="PF14608">
    <property type="entry name" value="zf-CCCH_2"/>
    <property type="match status" value="2"/>
</dbReference>